<dbReference type="Pfam" id="PF03226">
    <property type="entry name" value="Yippee-Mis18"/>
    <property type="match status" value="1"/>
</dbReference>
<comment type="similarity">
    <text evidence="1 4">Belongs to the yippee family.</text>
</comment>
<dbReference type="AlphaFoldDB" id="A0ABC8RXC4"/>
<evidence type="ECO:0000313" key="7">
    <source>
        <dbReference type="Proteomes" id="UP001642360"/>
    </source>
</evidence>
<dbReference type="PROSITE" id="PS51792">
    <property type="entry name" value="YIPPEE"/>
    <property type="match status" value="1"/>
</dbReference>
<protein>
    <recommendedName>
        <fullName evidence="4">Protein yippee-like</fullName>
    </recommendedName>
</protein>
<dbReference type="GO" id="GO:0046872">
    <property type="term" value="F:metal ion binding"/>
    <property type="evidence" value="ECO:0007669"/>
    <property type="project" value="UniProtKB-KW"/>
</dbReference>
<dbReference type="PANTHER" id="PTHR13848">
    <property type="entry name" value="PROTEIN YIPPEE-LIKE CG15309-RELATED"/>
    <property type="match status" value="1"/>
</dbReference>
<keyword evidence="7" id="KW-1185">Reference proteome</keyword>
<accession>A0ABC8RXC4</accession>
<evidence type="ECO:0000256" key="1">
    <source>
        <dbReference type="ARBA" id="ARBA00005613"/>
    </source>
</evidence>
<comment type="caution">
    <text evidence="6">The sequence shown here is derived from an EMBL/GenBank/DDBJ whole genome shotgun (WGS) entry which is preliminary data.</text>
</comment>
<dbReference type="Proteomes" id="UP001642360">
    <property type="component" value="Unassembled WGS sequence"/>
</dbReference>
<keyword evidence="3" id="KW-0862">Zinc</keyword>
<feature type="domain" description="Yippee" evidence="5">
    <location>
        <begin position="8"/>
        <end position="105"/>
    </location>
</feature>
<dbReference type="InterPro" id="IPR039058">
    <property type="entry name" value="Yippee_fam"/>
</dbReference>
<dbReference type="EMBL" id="CAUOFW020001848">
    <property type="protein sequence ID" value="CAK9149207.1"/>
    <property type="molecule type" value="Genomic_DNA"/>
</dbReference>
<dbReference type="InterPro" id="IPR004910">
    <property type="entry name" value="Yippee/Mis18/Cereblon"/>
</dbReference>
<keyword evidence="2" id="KW-0479">Metal-binding</keyword>
<proteinExistence type="inferred from homology"/>
<evidence type="ECO:0000256" key="2">
    <source>
        <dbReference type="ARBA" id="ARBA00022723"/>
    </source>
</evidence>
<evidence type="ECO:0000313" key="6">
    <source>
        <dbReference type="EMBL" id="CAK9149207.1"/>
    </source>
</evidence>
<reference evidence="6 7" key="1">
    <citation type="submission" date="2024-02" db="EMBL/GenBank/DDBJ databases">
        <authorList>
            <person name="Vignale AGUSTIN F."/>
            <person name="Sosa J E."/>
            <person name="Modenutti C."/>
        </authorList>
    </citation>
    <scope>NUCLEOTIDE SEQUENCE [LARGE SCALE GENOMIC DNA]</scope>
</reference>
<sequence length="105" mass="12248">MAEFTGHPLYSCSKCRNPVALRDDLLSKTFRARSGQAYMFRQAMNIMVGQKEDRQLLTGHFTIAGIYCSNCGEELGWKYFRAYDPKQKHKEGRFIIEKSKILKEY</sequence>
<organism evidence="6 7">
    <name type="scientific">Ilex paraguariensis</name>
    <name type="common">yerba mate</name>
    <dbReference type="NCBI Taxonomy" id="185542"/>
    <lineage>
        <taxon>Eukaryota</taxon>
        <taxon>Viridiplantae</taxon>
        <taxon>Streptophyta</taxon>
        <taxon>Embryophyta</taxon>
        <taxon>Tracheophyta</taxon>
        <taxon>Spermatophyta</taxon>
        <taxon>Magnoliopsida</taxon>
        <taxon>eudicotyledons</taxon>
        <taxon>Gunneridae</taxon>
        <taxon>Pentapetalae</taxon>
        <taxon>asterids</taxon>
        <taxon>campanulids</taxon>
        <taxon>Aquifoliales</taxon>
        <taxon>Aquifoliaceae</taxon>
        <taxon>Ilex</taxon>
    </lineage>
</organism>
<evidence type="ECO:0000259" key="5">
    <source>
        <dbReference type="PROSITE" id="PS51792"/>
    </source>
</evidence>
<evidence type="ECO:0000256" key="3">
    <source>
        <dbReference type="ARBA" id="ARBA00022833"/>
    </source>
</evidence>
<evidence type="ECO:0000256" key="4">
    <source>
        <dbReference type="RuleBase" id="RU110713"/>
    </source>
</evidence>
<dbReference type="InterPro" id="IPR034751">
    <property type="entry name" value="Yippee"/>
</dbReference>
<name>A0ABC8RXC4_9AQUA</name>
<gene>
    <name evidence="6" type="ORF">ILEXP_LOCUS17240</name>
</gene>